<feature type="compositionally biased region" description="Polar residues" evidence="1">
    <location>
        <begin position="30"/>
        <end position="45"/>
    </location>
</feature>
<dbReference type="Proteomes" id="UP000765509">
    <property type="component" value="Unassembled WGS sequence"/>
</dbReference>
<gene>
    <name evidence="2" type="ORF">O181_011284</name>
</gene>
<protein>
    <submittedName>
        <fullName evidence="2">Uncharacterized protein</fullName>
    </submittedName>
</protein>
<accession>A0A9Q3BSK5</accession>
<dbReference type="EMBL" id="AVOT02002804">
    <property type="protein sequence ID" value="MBW0471569.1"/>
    <property type="molecule type" value="Genomic_DNA"/>
</dbReference>
<proteinExistence type="predicted"/>
<reference evidence="2" key="1">
    <citation type="submission" date="2021-03" db="EMBL/GenBank/DDBJ databases">
        <title>Draft genome sequence of rust myrtle Austropuccinia psidii MF-1, a brazilian biotype.</title>
        <authorList>
            <person name="Quecine M.C."/>
            <person name="Pachon D.M.R."/>
            <person name="Bonatelli M.L."/>
            <person name="Correr F.H."/>
            <person name="Franceschini L.M."/>
            <person name="Leite T.F."/>
            <person name="Margarido G.R.A."/>
            <person name="Almeida C.A."/>
            <person name="Ferrarezi J.A."/>
            <person name="Labate C.A."/>
        </authorList>
    </citation>
    <scope>NUCLEOTIDE SEQUENCE</scope>
    <source>
        <strain evidence="2">MF-1</strain>
    </source>
</reference>
<feature type="region of interest" description="Disordered" evidence="1">
    <location>
        <begin position="30"/>
        <end position="58"/>
    </location>
</feature>
<comment type="caution">
    <text evidence="2">The sequence shown here is derived from an EMBL/GenBank/DDBJ whole genome shotgun (WGS) entry which is preliminary data.</text>
</comment>
<sequence length="134" mass="14938">MQKAFQAVLIDISPLPFFSVEENFIQLETKSQGNTPVKPSDTTVQKGKGKRHSKGLTTTKRWKPIATQRIRKPQNSSSIKGKPALTACTAKIKLINPDLTSKGKFPKAAEKKFVQGKVKVEFPKNTKFLTAFKH</sequence>
<evidence type="ECO:0000313" key="3">
    <source>
        <dbReference type="Proteomes" id="UP000765509"/>
    </source>
</evidence>
<organism evidence="2 3">
    <name type="scientific">Austropuccinia psidii MF-1</name>
    <dbReference type="NCBI Taxonomy" id="1389203"/>
    <lineage>
        <taxon>Eukaryota</taxon>
        <taxon>Fungi</taxon>
        <taxon>Dikarya</taxon>
        <taxon>Basidiomycota</taxon>
        <taxon>Pucciniomycotina</taxon>
        <taxon>Pucciniomycetes</taxon>
        <taxon>Pucciniales</taxon>
        <taxon>Sphaerophragmiaceae</taxon>
        <taxon>Austropuccinia</taxon>
    </lineage>
</organism>
<evidence type="ECO:0000256" key="1">
    <source>
        <dbReference type="SAM" id="MobiDB-lite"/>
    </source>
</evidence>
<dbReference type="AlphaFoldDB" id="A0A9Q3BSK5"/>
<name>A0A9Q3BSK5_9BASI</name>
<evidence type="ECO:0000313" key="2">
    <source>
        <dbReference type="EMBL" id="MBW0471569.1"/>
    </source>
</evidence>
<keyword evidence="3" id="KW-1185">Reference proteome</keyword>